<protein>
    <submittedName>
        <fullName evidence="11">Branched-chain amino acid ABC transporter permease</fullName>
    </submittedName>
</protein>
<keyword evidence="12" id="KW-1185">Reference proteome</keyword>
<keyword evidence="6" id="KW-0029">Amino-acid transport</keyword>
<dbReference type="RefSeq" id="WP_244685047.1">
    <property type="nucleotide sequence ID" value="NZ_CP095043.1"/>
</dbReference>
<feature type="transmembrane region" description="Helical" evidence="10">
    <location>
        <begin position="142"/>
        <end position="160"/>
    </location>
</feature>
<evidence type="ECO:0000256" key="8">
    <source>
        <dbReference type="ARBA" id="ARBA00023136"/>
    </source>
</evidence>
<evidence type="ECO:0000256" key="2">
    <source>
        <dbReference type="ARBA" id="ARBA00022448"/>
    </source>
</evidence>
<sequence length="293" mass="31404">MELFIQQLINGISIGSQYALWTVGYGLVYQVLGLMHFAHGDTLIFAAFVFTTLVIAGVPLWAAILVAMLIAALIAVLIERGVYRPLMSRKQIFMAFIAAMAAGFILRNIARLIWGVSPVTIGEGLFPSETFVLGGFRVTSNAIINIVVAIVVVVAFQIFLSRSRHGQAITAVSQDRETAELMGINVNRIVALVYALSAIIGILGLILYITNFRTITIDLGFTITLKAFIAAIIGGIGSIRGAFIGGMALGILESLVGAYISTTLLDAIVIGVLIVFLLFRPNGFVGVKKTVKL</sequence>
<accession>A0ABY4FU57</accession>
<evidence type="ECO:0000256" key="5">
    <source>
        <dbReference type="ARBA" id="ARBA00022692"/>
    </source>
</evidence>
<reference evidence="11 12" key="1">
    <citation type="submission" date="2022-04" db="EMBL/GenBank/DDBJ databases">
        <title>Leucobacter sp. isolated from rhizosphere of onion.</title>
        <authorList>
            <person name="Won M."/>
            <person name="Lee C.-M."/>
            <person name="Woen H.-Y."/>
            <person name="Kwon S.-W."/>
        </authorList>
    </citation>
    <scope>NUCLEOTIDE SEQUENCE [LARGE SCALE GENOMIC DNA]</scope>
    <source>
        <strain evidence="11 12">H25R-14</strain>
    </source>
</reference>
<comment type="subcellular location">
    <subcellularLocation>
        <location evidence="1">Cell membrane</location>
        <topology evidence="1">Multi-pass membrane protein</topology>
    </subcellularLocation>
</comment>
<dbReference type="InterPro" id="IPR052157">
    <property type="entry name" value="BCAA_transport_permease"/>
</dbReference>
<feature type="transmembrane region" description="Helical" evidence="10">
    <location>
        <begin position="90"/>
        <end position="110"/>
    </location>
</feature>
<keyword evidence="3" id="KW-1003">Cell membrane</keyword>
<organism evidence="11 12">
    <name type="scientific">Leucobacter rhizosphaerae</name>
    <dbReference type="NCBI Taxonomy" id="2932245"/>
    <lineage>
        <taxon>Bacteria</taxon>
        <taxon>Bacillati</taxon>
        <taxon>Actinomycetota</taxon>
        <taxon>Actinomycetes</taxon>
        <taxon>Micrococcales</taxon>
        <taxon>Microbacteriaceae</taxon>
        <taxon>Leucobacter</taxon>
    </lineage>
</organism>
<evidence type="ECO:0000256" key="1">
    <source>
        <dbReference type="ARBA" id="ARBA00004651"/>
    </source>
</evidence>
<evidence type="ECO:0000313" key="11">
    <source>
        <dbReference type="EMBL" id="UOQ59826.1"/>
    </source>
</evidence>
<dbReference type="PANTHER" id="PTHR11795:SF371">
    <property type="entry name" value="HIGH-AFFINITY BRANCHED-CHAIN AMINO ACID TRANSPORT SYSTEM PERMEASE PROTEIN LIVH"/>
    <property type="match status" value="1"/>
</dbReference>
<keyword evidence="8 10" id="KW-0472">Membrane</keyword>
<feature type="transmembrane region" description="Helical" evidence="10">
    <location>
        <begin position="221"/>
        <end position="243"/>
    </location>
</feature>
<dbReference type="Pfam" id="PF02653">
    <property type="entry name" value="BPD_transp_2"/>
    <property type="match status" value="1"/>
</dbReference>
<feature type="transmembrane region" description="Helical" evidence="10">
    <location>
        <begin position="45"/>
        <end position="78"/>
    </location>
</feature>
<evidence type="ECO:0000256" key="7">
    <source>
        <dbReference type="ARBA" id="ARBA00022989"/>
    </source>
</evidence>
<evidence type="ECO:0000256" key="6">
    <source>
        <dbReference type="ARBA" id="ARBA00022970"/>
    </source>
</evidence>
<evidence type="ECO:0000256" key="10">
    <source>
        <dbReference type="SAM" id="Phobius"/>
    </source>
</evidence>
<evidence type="ECO:0000256" key="4">
    <source>
        <dbReference type="ARBA" id="ARBA00022519"/>
    </source>
</evidence>
<feature type="transmembrane region" description="Helical" evidence="10">
    <location>
        <begin position="189"/>
        <end position="209"/>
    </location>
</feature>
<comment type="similarity">
    <text evidence="9">Belongs to the binding-protein-dependent transport system permease family. LivHM subfamily.</text>
</comment>
<name>A0ABY4FU57_9MICO</name>
<keyword evidence="5 10" id="KW-0812">Transmembrane</keyword>
<keyword evidence="7 10" id="KW-1133">Transmembrane helix</keyword>
<dbReference type="EMBL" id="CP095043">
    <property type="protein sequence ID" value="UOQ59826.1"/>
    <property type="molecule type" value="Genomic_DNA"/>
</dbReference>
<feature type="transmembrane region" description="Helical" evidence="10">
    <location>
        <begin position="255"/>
        <end position="279"/>
    </location>
</feature>
<gene>
    <name evidence="11" type="ORF">MUN76_12345</name>
</gene>
<evidence type="ECO:0000256" key="3">
    <source>
        <dbReference type="ARBA" id="ARBA00022475"/>
    </source>
</evidence>
<evidence type="ECO:0000256" key="9">
    <source>
        <dbReference type="ARBA" id="ARBA00037998"/>
    </source>
</evidence>
<feature type="transmembrane region" description="Helical" evidence="10">
    <location>
        <begin position="18"/>
        <end position="39"/>
    </location>
</feature>
<proteinExistence type="inferred from homology"/>
<dbReference type="CDD" id="cd06582">
    <property type="entry name" value="TM_PBP1_LivH_like"/>
    <property type="match status" value="1"/>
</dbReference>
<dbReference type="InterPro" id="IPR001851">
    <property type="entry name" value="ABC_transp_permease"/>
</dbReference>
<evidence type="ECO:0000313" key="12">
    <source>
        <dbReference type="Proteomes" id="UP000831775"/>
    </source>
</evidence>
<keyword evidence="2" id="KW-0813">Transport</keyword>
<dbReference type="PANTHER" id="PTHR11795">
    <property type="entry name" value="BRANCHED-CHAIN AMINO ACID TRANSPORT SYSTEM PERMEASE PROTEIN LIVH"/>
    <property type="match status" value="1"/>
</dbReference>
<keyword evidence="4" id="KW-0997">Cell inner membrane</keyword>
<dbReference type="Proteomes" id="UP000831775">
    <property type="component" value="Chromosome"/>
</dbReference>